<evidence type="ECO:0000313" key="1">
    <source>
        <dbReference type="EMBL" id="MBX73925.1"/>
    </source>
</evidence>
<dbReference type="EMBL" id="GGEC01093441">
    <property type="protein sequence ID" value="MBX73925.1"/>
    <property type="molecule type" value="Transcribed_RNA"/>
</dbReference>
<sequence>MMQIMIRFCGSKGLRHALVQPAGCTICIGIQYAQLFIVMSRQVTFY</sequence>
<organism evidence="1">
    <name type="scientific">Rhizophora mucronata</name>
    <name type="common">Asiatic mangrove</name>
    <dbReference type="NCBI Taxonomy" id="61149"/>
    <lineage>
        <taxon>Eukaryota</taxon>
        <taxon>Viridiplantae</taxon>
        <taxon>Streptophyta</taxon>
        <taxon>Embryophyta</taxon>
        <taxon>Tracheophyta</taxon>
        <taxon>Spermatophyta</taxon>
        <taxon>Magnoliopsida</taxon>
        <taxon>eudicotyledons</taxon>
        <taxon>Gunneridae</taxon>
        <taxon>Pentapetalae</taxon>
        <taxon>rosids</taxon>
        <taxon>fabids</taxon>
        <taxon>Malpighiales</taxon>
        <taxon>Rhizophoraceae</taxon>
        <taxon>Rhizophora</taxon>
    </lineage>
</organism>
<dbReference type="AlphaFoldDB" id="A0A2P2R3Y4"/>
<protein>
    <submittedName>
        <fullName evidence="1">Uncharacterized protein</fullName>
    </submittedName>
</protein>
<reference evidence="1" key="1">
    <citation type="submission" date="2018-02" db="EMBL/GenBank/DDBJ databases">
        <title>Rhizophora mucronata_Transcriptome.</title>
        <authorList>
            <person name="Meera S.P."/>
            <person name="Sreeshan A."/>
            <person name="Augustine A."/>
        </authorList>
    </citation>
    <scope>NUCLEOTIDE SEQUENCE</scope>
    <source>
        <tissue evidence="1">Leaf</tissue>
    </source>
</reference>
<proteinExistence type="predicted"/>
<accession>A0A2P2R3Y4</accession>
<name>A0A2P2R3Y4_RHIMU</name>